<name>A0A183P2H2_9TREM</name>
<keyword evidence="2" id="KW-1133">Transmembrane helix</keyword>
<dbReference type="GO" id="GO:0031175">
    <property type="term" value="P:neuron projection development"/>
    <property type="evidence" value="ECO:0007669"/>
    <property type="project" value="TreeGrafter"/>
</dbReference>
<evidence type="ECO:0000256" key="2">
    <source>
        <dbReference type="SAM" id="Phobius"/>
    </source>
</evidence>
<dbReference type="GO" id="GO:0005886">
    <property type="term" value="C:plasma membrane"/>
    <property type="evidence" value="ECO:0007669"/>
    <property type="project" value="TreeGrafter"/>
</dbReference>
<accession>A0A183P2H2</accession>
<keyword evidence="4" id="KW-1185">Reference proteome</keyword>
<dbReference type="STRING" id="31246.A0A183P2H2"/>
<dbReference type="PANTHER" id="PTHR11683">
    <property type="entry name" value="MYELIN PROTEOLIPID"/>
    <property type="match status" value="1"/>
</dbReference>
<organism evidence="3 4">
    <name type="scientific">Schistosoma mattheei</name>
    <dbReference type="NCBI Taxonomy" id="31246"/>
    <lineage>
        <taxon>Eukaryota</taxon>
        <taxon>Metazoa</taxon>
        <taxon>Spiralia</taxon>
        <taxon>Lophotrochozoa</taxon>
        <taxon>Platyhelminthes</taxon>
        <taxon>Trematoda</taxon>
        <taxon>Digenea</taxon>
        <taxon>Strigeidida</taxon>
        <taxon>Schistosomatoidea</taxon>
        <taxon>Schistosomatidae</taxon>
        <taxon>Schistosoma</taxon>
    </lineage>
</organism>
<dbReference type="AlphaFoldDB" id="A0A183P2H2"/>
<evidence type="ECO:0000313" key="3">
    <source>
        <dbReference type="EMBL" id="VDP45252.1"/>
    </source>
</evidence>
<protein>
    <submittedName>
        <fullName evidence="3">Uncharacterized protein</fullName>
    </submittedName>
</protein>
<dbReference type="EMBL" id="UZAL01029012">
    <property type="protein sequence ID" value="VDP45252.1"/>
    <property type="molecule type" value="Genomic_DNA"/>
</dbReference>
<evidence type="ECO:0000256" key="1">
    <source>
        <dbReference type="SAM" id="MobiDB-lite"/>
    </source>
</evidence>
<reference evidence="3 4" key="1">
    <citation type="submission" date="2018-11" db="EMBL/GenBank/DDBJ databases">
        <authorList>
            <consortium name="Pathogen Informatics"/>
        </authorList>
    </citation>
    <scope>NUCLEOTIDE SEQUENCE [LARGE SCALE GENOMIC DNA]</scope>
    <source>
        <strain>Denwood</strain>
        <strain evidence="4">Zambia</strain>
    </source>
</reference>
<keyword evidence="2" id="KW-0812">Transmembrane</keyword>
<dbReference type="Proteomes" id="UP000269396">
    <property type="component" value="Unassembled WGS sequence"/>
</dbReference>
<dbReference type="PANTHER" id="PTHR11683:SF12">
    <property type="entry name" value="M6, ISOFORM F"/>
    <property type="match status" value="1"/>
</dbReference>
<feature type="region of interest" description="Disordered" evidence="1">
    <location>
        <begin position="201"/>
        <end position="224"/>
    </location>
</feature>
<feature type="transmembrane region" description="Helical" evidence="2">
    <location>
        <begin position="284"/>
        <end position="307"/>
    </location>
</feature>
<proteinExistence type="predicted"/>
<gene>
    <name evidence="3" type="ORF">SMTD_LOCUS8558</name>
</gene>
<feature type="compositionally biased region" description="Low complexity" evidence="1">
    <location>
        <begin position="207"/>
        <end position="224"/>
    </location>
</feature>
<evidence type="ECO:0000313" key="4">
    <source>
        <dbReference type="Proteomes" id="UP000269396"/>
    </source>
</evidence>
<sequence length="511" mass="57296">MTLDGEDLVDVKTFTYLGSIIDEHGGSDADVKNPSIFTEILRKYPTVFYHGRDELDLYRQWCRFYSCHCIIVKDGVKLKSIPNFNTSLSTSLDVKTSGATTTAIKNRDGISLLKNLDYSNSLALGGDPQSFSDTELLLEETVTNAVVAGIPKLTEPSTVSRRQHMLNQTSYHGFQGLVTQTVLEVLFKEYSSHLNDSLVHPSLQHHSSPTSAASSSTTTTTSSTRGAIATGLELKSSIDHDQSHSLLIQETTNKSHLLSFISSSPVPPLLSNQEFDFKFMCTTYVTIIVWLIFLAFLVVPTFCWAMFNSICTAELADVWHGPGARRPGPDGRVAPSLSELRDRKDYLAETYTARLAYYYQNLNFGYNPSESQNGFRPPFVNLGNSPNLPNYHANRYYSPDFNYIFNLTHYGVYIKPWMYDESLNYREAITSLNEFARFCDEVSLTYHYVMIVGPLFACSLGGAIFVLLGLTLFVGSLSAYYTRLKLTKELTDFKQSIALRSPKNHDPSAYF</sequence>
<feature type="transmembrane region" description="Helical" evidence="2">
    <location>
        <begin position="448"/>
        <end position="481"/>
    </location>
</feature>
<keyword evidence="2" id="KW-0472">Membrane</keyword>
<dbReference type="InterPro" id="IPR001614">
    <property type="entry name" value="Myelin_PLP"/>
</dbReference>